<feature type="compositionally biased region" description="Low complexity" evidence="1">
    <location>
        <begin position="30"/>
        <end position="44"/>
    </location>
</feature>
<feature type="region of interest" description="Disordered" evidence="1">
    <location>
        <begin position="380"/>
        <end position="404"/>
    </location>
</feature>
<dbReference type="InterPro" id="IPR021416">
    <property type="entry name" value="DUF3048_N"/>
</dbReference>
<feature type="chain" id="PRO_5038932509" evidence="2">
    <location>
        <begin position="21"/>
        <end position="404"/>
    </location>
</feature>
<dbReference type="PROSITE" id="PS51257">
    <property type="entry name" value="PROKAR_LIPOPROTEIN"/>
    <property type="match status" value="1"/>
</dbReference>
<evidence type="ECO:0000256" key="2">
    <source>
        <dbReference type="SAM" id="SignalP"/>
    </source>
</evidence>
<dbReference type="Gene3D" id="3.50.90.10">
    <property type="entry name" value="YerB-like"/>
    <property type="match status" value="1"/>
</dbReference>
<comment type="caution">
    <text evidence="5">The sequence shown here is derived from an EMBL/GenBank/DDBJ whole genome shotgun (WGS) entry which is preliminary data.</text>
</comment>
<feature type="signal peptide" evidence="2">
    <location>
        <begin position="1"/>
        <end position="20"/>
    </location>
</feature>
<name>A0A923I7R8_9FIRM</name>
<dbReference type="RefSeq" id="WP_186888210.1">
    <property type="nucleotide sequence ID" value="NZ_JACONZ010000003.1"/>
</dbReference>
<accession>A0A923I7R8</accession>
<evidence type="ECO:0000259" key="3">
    <source>
        <dbReference type="Pfam" id="PF11258"/>
    </source>
</evidence>
<evidence type="ECO:0000313" key="6">
    <source>
        <dbReference type="Proteomes" id="UP000659630"/>
    </source>
</evidence>
<feature type="region of interest" description="Disordered" evidence="1">
    <location>
        <begin position="27"/>
        <end position="54"/>
    </location>
</feature>
<evidence type="ECO:0000313" key="5">
    <source>
        <dbReference type="EMBL" id="MBC5581853.1"/>
    </source>
</evidence>
<dbReference type="EMBL" id="JACONZ010000003">
    <property type="protein sequence ID" value="MBC5581853.1"/>
    <property type="molecule type" value="Genomic_DNA"/>
</dbReference>
<dbReference type="Pfam" id="PF11258">
    <property type="entry name" value="DUF3048"/>
    <property type="match status" value="1"/>
</dbReference>
<dbReference type="SUPFAM" id="SSF159774">
    <property type="entry name" value="YerB-like"/>
    <property type="match status" value="1"/>
</dbReference>
<keyword evidence="6" id="KW-1185">Reference proteome</keyword>
<sequence length="404" mass="44376">MTKRLFALLLCLALSLTALAGCGGSGGGDSQPAAATPAPTATPEPYDPDPLTGEAKGSDYVSVRPVAVMINNIAQARPQRGINDADVLYEIMVEGGITRFMALFNNYEALGDVGPVRSARDQFFRLVMPFQPLYVHIGRSGITQQYIDDVEYGDLNLDGNGFDDLIYRDQNRLSQNYAYEHTAFTTGERLKSYVDWKDVDMSRDLSSPIFDFVDYREPSRSLGGQDALSVGIVHSNSYRTYFDYDVISNQYRMSQYNSHKGYIEDTVDENTGEQTAFDNLIVLFTEITTYPYPGGNLDANGNDKGDPDYKKVNYDFGGLGYYINGGKAEKIHWEKGPIQYALMLTDEAGNSLKVNRGRSYVAVVSLEEYDNFSIQGAEGSAADESVSVDPNAAQNEAAAEAAGE</sequence>
<evidence type="ECO:0000259" key="4">
    <source>
        <dbReference type="Pfam" id="PF17479"/>
    </source>
</evidence>
<organism evidence="5 6">
    <name type="scientific">Anaerofilum hominis</name>
    <dbReference type="NCBI Taxonomy" id="2763016"/>
    <lineage>
        <taxon>Bacteria</taxon>
        <taxon>Bacillati</taxon>
        <taxon>Bacillota</taxon>
        <taxon>Clostridia</taxon>
        <taxon>Eubacteriales</taxon>
        <taxon>Oscillospiraceae</taxon>
        <taxon>Anaerofilum</taxon>
    </lineage>
</organism>
<gene>
    <name evidence="5" type="ORF">H8S23_10065</name>
</gene>
<dbReference type="Pfam" id="PF17479">
    <property type="entry name" value="DUF3048_C"/>
    <property type="match status" value="1"/>
</dbReference>
<protein>
    <submittedName>
        <fullName evidence="5">DUF3048 domain-containing protein</fullName>
    </submittedName>
</protein>
<feature type="domain" description="DUF3048" evidence="4">
    <location>
        <begin position="235"/>
        <end position="361"/>
    </location>
</feature>
<dbReference type="InterPro" id="IPR023158">
    <property type="entry name" value="YerB-like_sf"/>
</dbReference>
<dbReference type="Proteomes" id="UP000659630">
    <property type="component" value="Unassembled WGS sequence"/>
</dbReference>
<keyword evidence="2" id="KW-0732">Signal</keyword>
<feature type="domain" description="DUF3048" evidence="3">
    <location>
        <begin position="51"/>
        <end position="197"/>
    </location>
</feature>
<proteinExistence type="predicted"/>
<feature type="compositionally biased region" description="Low complexity" evidence="1">
    <location>
        <begin position="391"/>
        <end position="404"/>
    </location>
</feature>
<dbReference type="InterPro" id="IPR035328">
    <property type="entry name" value="DUF3048_C"/>
</dbReference>
<dbReference type="AlphaFoldDB" id="A0A923I7R8"/>
<evidence type="ECO:0000256" key="1">
    <source>
        <dbReference type="SAM" id="MobiDB-lite"/>
    </source>
</evidence>
<reference evidence="5" key="1">
    <citation type="submission" date="2020-08" db="EMBL/GenBank/DDBJ databases">
        <title>Genome public.</title>
        <authorList>
            <person name="Liu C."/>
            <person name="Sun Q."/>
        </authorList>
    </citation>
    <scope>NUCLEOTIDE SEQUENCE</scope>
    <source>
        <strain evidence="5">BX8</strain>
    </source>
</reference>